<dbReference type="InterPro" id="IPR050425">
    <property type="entry name" value="NAD(P)_dehydrat-like"/>
</dbReference>
<protein>
    <submittedName>
        <fullName evidence="4">Aldehyde reductase</fullName>
    </submittedName>
</protein>
<comment type="caution">
    <text evidence="4">The sequence shown here is derived from an EMBL/GenBank/DDBJ whole genome shotgun (WGS) entry which is preliminary data.</text>
</comment>
<evidence type="ECO:0000256" key="1">
    <source>
        <dbReference type="ARBA" id="ARBA00023002"/>
    </source>
</evidence>
<proteinExistence type="inferred from homology"/>
<dbReference type="InterPro" id="IPR001509">
    <property type="entry name" value="Epimerase_deHydtase"/>
</dbReference>
<dbReference type="Proteomes" id="UP001163105">
    <property type="component" value="Unassembled WGS sequence"/>
</dbReference>
<feature type="domain" description="NAD-dependent epimerase/dehydratase" evidence="3">
    <location>
        <begin position="15"/>
        <end position="137"/>
    </location>
</feature>
<dbReference type="PANTHER" id="PTHR10366">
    <property type="entry name" value="NAD DEPENDENT EPIMERASE/DEHYDRATASE"/>
    <property type="match status" value="1"/>
</dbReference>
<name>A0AB34FEP6_9HYPO</name>
<dbReference type="GO" id="GO:0016616">
    <property type="term" value="F:oxidoreductase activity, acting on the CH-OH group of donors, NAD or NADP as acceptor"/>
    <property type="evidence" value="ECO:0007669"/>
    <property type="project" value="TreeGrafter"/>
</dbReference>
<accession>A0AB34FEP6</accession>
<dbReference type="Gene3D" id="3.40.50.720">
    <property type="entry name" value="NAD(P)-binding Rossmann-like Domain"/>
    <property type="match status" value="2"/>
</dbReference>
<dbReference type="AlphaFoldDB" id="A0AB34FEP6"/>
<evidence type="ECO:0000256" key="2">
    <source>
        <dbReference type="ARBA" id="ARBA00023445"/>
    </source>
</evidence>
<keyword evidence="5" id="KW-1185">Reference proteome</keyword>
<evidence type="ECO:0000313" key="5">
    <source>
        <dbReference type="Proteomes" id="UP001163105"/>
    </source>
</evidence>
<organism evidence="4 5">
    <name type="scientific">Purpureocillium lavendulum</name>
    <dbReference type="NCBI Taxonomy" id="1247861"/>
    <lineage>
        <taxon>Eukaryota</taxon>
        <taxon>Fungi</taxon>
        <taxon>Dikarya</taxon>
        <taxon>Ascomycota</taxon>
        <taxon>Pezizomycotina</taxon>
        <taxon>Sordariomycetes</taxon>
        <taxon>Hypocreomycetidae</taxon>
        <taxon>Hypocreales</taxon>
        <taxon>Ophiocordycipitaceae</taxon>
        <taxon>Purpureocillium</taxon>
    </lineage>
</organism>
<dbReference type="SUPFAM" id="SSF51735">
    <property type="entry name" value="NAD(P)-binding Rossmann-fold domains"/>
    <property type="match status" value="1"/>
</dbReference>
<dbReference type="PANTHER" id="PTHR10366:SF562">
    <property type="entry name" value="ALDEHYDE REDUCTASE II (AFU_ORTHOLOGUE AFUA_1G11360)"/>
    <property type="match status" value="1"/>
</dbReference>
<dbReference type="InterPro" id="IPR036291">
    <property type="entry name" value="NAD(P)-bd_dom_sf"/>
</dbReference>
<keyword evidence="1" id="KW-0560">Oxidoreductase</keyword>
<comment type="similarity">
    <text evidence="2">Belongs to the NAD(P)-dependent epimerase/dehydratase family. Dihydroflavonol-4-reductase subfamily.</text>
</comment>
<evidence type="ECO:0000313" key="4">
    <source>
        <dbReference type="EMBL" id="KAJ6437519.1"/>
    </source>
</evidence>
<dbReference type="EMBL" id="JAQHRD010000012">
    <property type="protein sequence ID" value="KAJ6437519.1"/>
    <property type="molecule type" value="Genomic_DNA"/>
</dbReference>
<dbReference type="Pfam" id="PF01370">
    <property type="entry name" value="Epimerase"/>
    <property type="match status" value="1"/>
</dbReference>
<evidence type="ECO:0000259" key="3">
    <source>
        <dbReference type="Pfam" id="PF01370"/>
    </source>
</evidence>
<gene>
    <name evidence="4" type="ORF">O9K51_10078</name>
</gene>
<reference evidence="4" key="1">
    <citation type="submission" date="2023-01" db="EMBL/GenBank/DDBJ databases">
        <title>The growth and conidiation of Purpureocillium lavendulum are regulated by nitrogen source and histone H3K14 acetylation.</title>
        <authorList>
            <person name="Tang P."/>
            <person name="Han J."/>
            <person name="Zhang C."/>
            <person name="Tang P."/>
            <person name="Qi F."/>
            <person name="Zhang K."/>
            <person name="Liang L."/>
        </authorList>
    </citation>
    <scope>NUCLEOTIDE SEQUENCE</scope>
    <source>
        <strain evidence="4">YMF1.00683</strain>
    </source>
</reference>
<sequence length="297" mass="32681">MVDTQEQAIPRHSAVLVTGANGFVGSHVADQFLQRGFKVRGVVRDVAKSTWLATLFNAKYGPNNFELFLVKDMATEGAFDEATIGVSAVVHTASVMTFDHDPNMVIPAAVAGALNALKASYARPSVKRFVLTSSSTAAYLPDFGDAESGSATIEAETWNDDAIRIDPVHQGHSSMSGLVVDMWHGQKPQRLDVLPAQYFIDVQDCARLHVAGTVLSDVHDERIFGFAGRFNWADVSDILRRQNPEKTFAEKVAGGRDYHVIKPRARAEQLLRAMGQDGWTSLEQSIWQNTEHLRSEK</sequence>